<proteinExistence type="predicted"/>
<name>B7WTM4_COMTK</name>
<protein>
    <submittedName>
        <fullName evidence="1">Uncharacterized protein</fullName>
    </submittedName>
</protein>
<dbReference type="Pfam" id="PF08238">
    <property type="entry name" value="Sel1"/>
    <property type="match status" value="2"/>
</dbReference>
<dbReference type="eggNOG" id="ENOG5033Q77">
    <property type="taxonomic scope" value="Bacteria"/>
</dbReference>
<organism evidence="1 2">
    <name type="scientific">Comamonas testosteroni (strain DSM 14576 / KF-1)</name>
    <name type="common">Pseudomonas testosteroni</name>
    <dbReference type="NCBI Taxonomy" id="399795"/>
    <lineage>
        <taxon>Bacteria</taxon>
        <taxon>Pseudomonadati</taxon>
        <taxon>Pseudomonadota</taxon>
        <taxon>Betaproteobacteria</taxon>
        <taxon>Burkholderiales</taxon>
        <taxon>Comamonadaceae</taxon>
        <taxon>Comamonas</taxon>
    </lineage>
</organism>
<dbReference type="RefSeq" id="WP_003055041.1">
    <property type="nucleotide sequence ID" value="NZ_AAUJ02000001.1"/>
</dbReference>
<dbReference type="AlphaFoldDB" id="B7WTM4"/>
<evidence type="ECO:0000313" key="1">
    <source>
        <dbReference type="EMBL" id="EED67430.1"/>
    </source>
</evidence>
<dbReference type="EMBL" id="AAUJ02000001">
    <property type="protein sequence ID" value="EED67430.1"/>
    <property type="molecule type" value="Genomic_DNA"/>
</dbReference>
<dbReference type="SUPFAM" id="SSF81901">
    <property type="entry name" value="HCP-like"/>
    <property type="match status" value="2"/>
</dbReference>
<comment type="caution">
    <text evidence="1">The sequence shown here is derived from an EMBL/GenBank/DDBJ whole genome shotgun (WGS) entry which is preliminary data.</text>
</comment>
<dbReference type="InterPro" id="IPR006597">
    <property type="entry name" value="Sel1-like"/>
</dbReference>
<gene>
    <name evidence="1" type="ORF">CtesDRAFT_PD2376</name>
</gene>
<dbReference type="OrthoDB" id="8912593at2"/>
<evidence type="ECO:0000313" key="2">
    <source>
        <dbReference type="Proteomes" id="UP000003039"/>
    </source>
</evidence>
<sequence>MRREDLQLRKLAKKGDIEACIKLGELYLTGSPGISKNINIGISYLKIAFPKDQQRAATSLAKYLSLREIVKEDLIYALRHAAENDEIARLKLTAWHLLRCEYEIGNNLLQRCTTQFINVENGIQQKSSVDNLLRSLHALNIIHPADIISIVESEARAALSERQLDKCIQILSVLCIHKGPISLNITLHQLICDIVAYAENFKHDLGNLSTDLIEQSLERCSALGHLNACHILGRSLAGYACGHLSANRLVRSQNLRKSVALLLRAGDSGVSMAWLHLFRICSDYRSSVGNPTMARFCLEKAANHGIAEAERCLSVMILRESVEIESMETGMKLLHSAAYKGDSLARSLLSSFVLPVTGSEDEAQNAISEIHEISPLLAMRLRLARAFGLTKLEALSMNINATIRPWGVDFHPEVTH</sequence>
<accession>B7WTM4</accession>
<dbReference type="Proteomes" id="UP000003039">
    <property type="component" value="Unassembled WGS sequence"/>
</dbReference>
<reference evidence="1 2" key="1">
    <citation type="journal article" date="2004" name="Appl. Environ. Microbiol.">
        <title>Mineralization of individual congeners of linear alkylbenzenesulfonate by defined pairs of heterotrophic bacteria.</title>
        <authorList>
            <person name="Schleheck D."/>
            <person name="Knepper T.P."/>
            <person name="Fischer K."/>
            <person name="Cook A.M."/>
        </authorList>
    </citation>
    <scope>NUCLEOTIDE SEQUENCE [LARGE SCALE GENOMIC DNA]</scope>
    <source>
        <strain evidence="2">DSM 14576 / KF-1</strain>
    </source>
</reference>
<dbReference type="InterPro" id="IPR011990">
    <property type="entry name" value="TPR-like_helical_dom_sf"/>
</dbReference>
<dbReference type="Gene3D" id="1.25.40.10">
    <property type="entry name" value="Tetratricopeptide repeat domain"/>
    <property type="match status" value="2"/>
</dbReference>